<dbReference type="InterPro" id="IPR036378">
    <property type="entry name" value="FAS1_dom_sf"/>
</dbReference>
<keyword evidence="5" id="KW-0472">Membrane</keyword>
<dbReference type="GO" id="GO:0005886">
    <property type="term" value="C:plasma membrane"/>
    <property type="evidence" value="ECO:0007669"/>
    <property type="project" value="UniProtKB-SubCell"/>
</dbReference>
<evidence type="ECO:0000256" key="7">
    <source>
        <dbReference type="SAM" id="MobiDB-lite"/>
    </source>
</evidence>
<evidence type="ECO:0000256" key="2">
    <source>
        <dbReference type="ARBA" id="ARBA00022475"/>
    </source>
</evidence>
<dbReference type="InterPro" id="IPR033254">
    <property type="entry name" value="Plant_FLA"/>
</dbReference>
<protein>
    <recommendedName>
        <fullName evidence="8">FAS1 domain-containing protein</fullName>
    </recommendedName>
</protein>
<dbReference type="PANTHER" id="PTHR32382:SF0">
    <property type="entry name" value="FASCICLIN-LIKE ARABINOGALACTAN PROTEIN 4"/>
    <property type="match status" value="1"/>
</dbReference>
<keyword evidence="3" id="KW-0325">Glycoprotein</keyword>
<reference evidence="9 10" key="1">
    <citation type="submission" date="2024-09" db="EMBL/GenBank/DDBJ databases">
        <title>Chromosome-scale assembly of Riccia sorocarpa.</title>
        <authorList>
            <person name="Paukszto L."/>
        </authorList>
    </citation>
    <scope>NUCLEOTIDE SEQUENCE [LARGE SCALE GENOMIC DNA]</scope>
    <source>
        <strain evidence="9">LP-2024</strain>
        <tissue evidence="9">Aerial parts of the thallus</tissue>
    </source>
</reference>
<keyword evidence="4" id="KW-0732">Signal</keyword>
<dbReference type="PANTHER" id="PTHR32382">
    <property type="entry name" value="FASCICLIN-LIKE ARABINOGALACTAN PROTEIN"/>
    <property type="match status" value="1"/>
</dbReference>
<gene>
    <name evidence="9" type="ORF">R1sor_001458</name>
</gene>
<name>A0ABD3GXM8_9MARC</name>
<dbReference type="Pfam" id="PF02469">
    <property type="entry name" value="Fasciclin"/>
    <property type="match status" value="2"/>
</dbReference>
<sequence>MDSKNLFCIVPPSAAYIPLLFTTAHNITAILEQYEDFTVLNQMLTSTGVADEINAFTGITILAPSNGAMIAFQKANPNITEEETADVMRYHALLRYVTVMDITNLEVGKFLEVSTLYSTTGRGKFDEGDVNIYNGFTKVLVGHAAQDNSTRSVVISTVYQQQLEINILMIDRTLEPVGFVPAVRGTANNITGILEGLGGYTTFTNLLMQTGADQAFNDLQKVNGITIFVPTDDAFDALPVGWVGNLDLEQQKLLLSYHALARYRSQTRLLLTNGSFVPTVATTIDPSGRSYLVSISGDQVTLTVTLVSSTPKALKATVMSTLYDGNPLIMFSINTILRPVELSKITRVGPVHAPTPSPVPTIAPGLPPTSLEGNSSKPEGTLQAVPPLPPPITSAGYVVSRYFHGPLLAALFSVVTISLGNALDLL</sequence>
<feature type="region of interest" description="Disordered" evidence="7">
    <location>
        <begin position="356"/>
        <end position="386"/>
    </location>
</feature>
<dbReference type="SUPFAM" id="SSF82153">
    <property type="entry name" value="FAS1 domain"/>
    <property type="match status" value="2"/>
</dbReference>
<evidence type="ECO:0000256" key="3">
    <source>
        <dbReference type="ARBA" id="ARBA00022622"/>
    </source>
</evidence>
<comment type="subcellular location">
    <subcellularLocation>
        <location evidence="1">Cell membrane</location>
        <topology evidence="1">Lipid-anchor</topology>
        <topology evidence="1">GPI-anchor</topology>
    </subcellularLocation>
</comment>
<proteinExistence type="predicted"/>
<evidence type="ECO:0000256" key="6">
    <source>
        <dbReference type="ARBA" id="ARBA00023288"/>
    </source>
</evidence>
<keyword evidence="3" id="KW-0336">GPI-anchor</keyword>
<dbReference type="EMBL" id="JBJQOH010000006">
    <property type="protein sequence ID" value="KAL3683436.1"/>
    <property type="molecule type" value="Genomic_DNA"/>
</dbReference>
<dbReference type="Gene3D" id="2.30.180.10">
    <property type="entry name" value="FAS1 domain"/>
    <property type="match status" value="2"/>
</dbReference>
<feature type="compositionally biased region" description="Pro residues" evidence="7">
    <location>
        <begin position="356"/>
        <end position="367"/>
    </location>
</feature>
<keyword evidence="6" id="KW-0449">Lipoprotein</keyword>
<dbReference type="PROSITE" id="PS50213">
    <property type="entry name" value="FAS1"/>
    <property type="match status" value="2"/>
</dbReference>
<dbReference type="AlphaFoldDB" id="A0ABD3GXM8"/>
<feature type="domain" description="FAS1" evidence="8">
    <location>
        <begin position="24"/>
        <end position="194"/>
    </location>
</feature>
<evidence type="ECO:0000313" key="9">
    <source>
        <dbReference type="EMBL" id="KAL3683436.1"/>
    </source>
</evidence>
<keyword evidence="10" id="KW-1185">Reference proteome</keyword>
<evidence type="ECO:0000259" key="8">
    <source>
        <dbReference type="PROSITE" id="PS50213"/>
    </source>
</evidence>
<accession>A0ABD3GXM8</accession>
<comment type="caution">
    <text evidence="9">The sequence shown here is derived from an EMBL/GenBank/DDBJ whole genome shotgun (WGS) entry which is preliminary data.</text>
</comment>
<evidence type="ECO:0000256" key="1">
    <source>
        <dbReference type="ARBA" id="ARBA00004609"/>
    </source>
</evidence>
<keyword evidence="2" id="KW-1003">Cell membrane</keyword>
<evidence type="ECO:0000256" key="4">
    <source>
        <dbReference type="ARBA" id="ARBA00022729"/>
    </source>
</evidence>
<dbReference type="GO" id="GO:0098552">
    <property type="term" value="C:side of membrane"/>
    <property type="evidence" value="ECO:0007669"/>
    <property type="project" value="UniProtKB-KW"/>
</dbReference>
<dbReference type="InterPro" id="IPR000782">
    <property type="entry name" value="FAS1_domain"/>
</dbReference>
<dbReference type="SMART" id="SM00554">
    <property type="entry name" value="FAS1"/>
    <property type="match status" value="2"/>
</dbReference>
<evidence type="ECO:0000256" key="5">
    <source>
        <dbReference type="ARBA" id="ARBA00023136"/>
    </source>
</evidence>
<dbReference type="Proteomes" id="UP001633002">
    <property type="component" value="Unassembled WGS sequence"/>
</dbReference>
<organism evidence="9 10">
    <name type="scientific">Riccia sorocarpa</name>
    <dbReference type="NCBI Taxonomy" id="122646"/>
    <lineage>
        <taxon>Eukaryota</taxon>
        <taxon>Viridiplantae</taxon>
        <taxon>Streptophyta</taxon>
        <taxon>Embryophyta</taxon>
        <taxon>Marchantiophyta</taxon>
        <taxon>Marchantiopsida</taxon>
        <taxon>Marchantiidae</taxon>
        <taxon>Marchantiales</taxon>
        <taxon>Ricciaceae</taxon>
        <taxon>Riccia</taxon>
    </lineage>
</organism>
<evidence type="ECO:0000313" key="10">
    <source>
        <dbReference type="Proteomes" id="UP001633002"/>
    </source>
</evidence>
<feature type="domain" description="FAS1" evidence="8">
    <location>
        <begin position="187"/>
        <end position="337"/>
    </location>
</feature>